<evidence type="ECO:0000256" key="1">
    <source>
        <dbReference type="SAM" id="Phobius"/>
    </source>
</evidence>
<dbReference type="PANTHER" id="PTHR35190">
    <property type="entry name" value="PROTEIN DCD1B"/>
    <property type="match status" value="1"/>
</dbReference>
<keyword evidence="1" id="KW-0812">Transmembrane</keyword>
<dbReference type="AlphaFoldDB" id="H2J7B6"/>
<dbReference type="STRING" id="443254.Marpi_0892"/>
<accession>H2J7B6</accession>
<feature type="domain" description="Peptidase C45 hydrolase" evidence="2">
    <location>
        <begin position="150"/>
        <end position="364"/>
    </location>
</feature>
<dbReference type="RefSeq" id="WP_014296380.1">
    <property type="nucleotide sequence ID" value="NC_016751.1"/>
</dbReference>
<dbReference type="EMBL" id="CP003257">
    <property type="protein sequence ID" value="AEX85308.1"/>
    <property type="molecule type" value="Genomic_DNA"/>
</dbReference>
<sequence length="542" mass="63550">MKKFLYSLFIVFFITLLYIVYIFTPLKYPIKNITTAEYKTEKIGNLKILYLSGEPQDIGYQHGLALRNEINNMEKLLENELKNKTIFEKLIIRYTMKNYFRKIPKEYKTEMAAIAKGSNTSLDSIFLMNIYDELFNLYGCTNIAVFGKKTKNGEILHGRNLDYFLSDKLWDKNVLFVYQPQNGYNFISLTWPGLIGVLSGMNERGISLGSMTSESKYQSSSGIPTGILYRMIMENAKDIKDVEVILKNNKRTIGNNLMIGSKHDKEAVVFEFDSNNLKVRKNDNYIVSTNHFVLLKNKNGIYKGSISRKNKAENYIKSYNYLTVKNIIEILRDLIANNENDEPICKYETVHSIVFLPISSEFYVAANDGIYASAGRFFHFKYDKKIIQYIDYIDYSPDYLWITKNLFIDKYKNKEWSNQKAISYIKSFIKNRKLSGWDIIDLIKFYKELDLKNETSSLIEKLKSIFEKDKNALFNLPAEKINSPETFLLRDHYNNSLLNLILAYEIIDNKQKMKEYSKLGLNDNVIEDDKWYSMKFKEYYNK</sequence>
<evidence type="ECO:0000259" key="2">
    <source>
        <dbReference type="Pfam" id="PF03417"/>
    </source>
</evidence>
<dbReference type="InterPro" id="IPR047794">
    <property type="entry name" value="C45_proenzyme-like"/>
</dbReference>
<evidence type="ECO:0000313" key="3">
    <source>
        <dbReference type="EMBL" id="AEX85308.1"/>
    </source>
</evidence>
<reference evidence="3 4" key="1">
    <citation type="journal article" date="2012" name="J. Bacteriol.">
        <title>Complete Genome Sequence of the Thermophilic, Piezophilic, Heterotrophic Bacterium Marinitoga piezophila KA3.</title>
        <authorList>
            <person name="Lucas S."/>
            <person name="Han J."/>
            <person name="Lapidus A."/>
            <person name="Cheng J.F."/>
            <person name="Goodwin L.A."/>
            <person name="Pitluck S."/>
            <person name="Peters L."/>
            <person name="Mikhailova N."/>
            <person name="Teshima H."/>
            <person name="Detter J.C."/>
            <person name="Han C."/>
            <person name="Tapia R."/>
            <person name="Land M."/>
            <person name="Hauser L."/>
            <person name="Kyrpides N.C."/>
            <person name="Ivanova N."/>
            <person name="Pagani I."/>
            <person name="Vannier P."/>
            <person name="Oger P."/>
            <person name="Bartlett D.H."/>
            <person name="Noll K.M."/>
            <person name="Woyke T."/>
            <person name="Jebbar M."/>
        </authorList>
    </citation>
    <scope>NUCLEOTIDE SEQUENCE [LARGE SCALE GENOMIC DNA]</scope>
    <source>
        <strain evidence="4">DSM 14283 / JCM 11233 / KA3</strain>
    </source>
</reference>
<dbReference type="NCBIfam" id="NF040521">
    <property type="entry name" value="C45_proenzyme"/>
    <property type="match status" value="1"/>
</dbReference>
<dbReference type="InterPro" id="IPR005079">
    <property type="entry name" value="Peptidase_C45_hydrolase"/>
</dbReference>
<dbReference type="HOGENOM" id="CLU_502316_0_0_0"/>
<evidence type="ECO:0000313" key="4">
    <source>
        <dbReference type="Proteomes" id="UP000007161"/>
    </source>
</evidence>
<keyword evidence="1" id="KW-1133">Transmembrane helix</keyword>
<protein>
    <submittedName>
        <fullName evidence="3">Penicillin V acylase-like amidase</fullName>
    </submittedName>
</protein>
<feature type="transmembrane region" description="Helical" evidence="1">
    <location>
        <begin position="5"/>
        <end position="24"/>
    </location>
</feature>
<dbReference type="OrthoDB" id="8109453at2"/>
<dbReference type="InterPro" id="IPR047803">
    <property type="entry name" value="DCD1A/B-like"/>
</dbReference>
<reference evidence="4" key="2">
    <citation type="submission" date="2012-01" db="EMBL/GenBank/DDBJ databases">
        <title>Complete sequence of chromosome of Marinitoga piezophila KA3.</title>
        <authorList>
            <person name="Lucas S."/>
            <person name="Han J."/>
            <person name="Lapidus A."/>
            <person name="Cheng J.-F."/>
            <person name="Goodwin L."/>
            <person name="Pitluck S."/>
            <person name="Peters L."/>
            <person name="Mikhailova N."/>
            <person name="Teshima H."/>
            <person name="Detter J.C."/>
            <person name="Han C."/>
            <person name="Tapia R."/>
            <person name="Land M."/>
            <person name="Hauser L."/>
            <person name="Kyrpides N."/>
            <person name="Ivanova N."/>
            <person name="Pagani I."/>
            <person name="Jebbar M."/>
            <person name="Vannier P."/>
            <person name="Oger P."/>
            <person name="Cario A."/>
            <person name="Bartlett D."/>
            <person name="Noll K.M."/>
            <person name="Woyke T."/>
        </authorList>
    </citation>
    <scope>NUCLEOTIDE SEQUENCE [LARGE SCALE GENOMIC DNA]</scope>
    <source>
        <strain evidence="4">DSM 14283 / JCM 11233 / KA3</strain>
    </source>
</reference>
<proteinExistence type="predicted"/>
<dbReference type="SUPFAM" id="SSF56235">
    <property type="entry name" value="N-terminal nucleophile aminohydrolases (Ntn hydrolases)"/>
    <property type="match status" value="1"/>
</dbReference>
<dbReference type="eggNOG" id="COG3049">
    <property type="taxonomic scope" value="Bacteria"/>
</dbReference>
<dbReference type="Pfam" id="PF03417">
    <property type="entry name" value="AAT"/>
    <property type="match status" value="1"/>
</dbReference>
<name>H2J7B6_MARPK</name>
<dbReference type="InterPro" id="IPR029055">
    <property type="entry name" value="Ntn_hydrolases_N"/>
</dbReference>
<gene>
    <name evidence="3" type="ordered locus">Marpi_0892</name>
</gene>
<keyword evidence="1" id="KW-0472">Membrane</keyword>
<dbReference type="KEGG" id="mpz:Marpi_0892"/>
<keyword evidence="4" id="KW-1185">Reference proteome</keyword>
<dbReference type="Proteomes" id="UP000007161">
    <property type="component" value="Chromosome"/>
</dbReference>
<dbReference type="Gene3D" id="3.60.60.10">
    <property type="entry name" value="Penicillin V Acylase, Chain A"/>
    <property type="match status" value="1"/>
</dbReference>
<dbReference type="PANTHER" id="PTHR35190:SF2">
    <property type="entry name" value="PROTEIN DCD1B"/>
    <property type="match status" value="1"/>
</dbReference>
<organism evidence="3 4">
    <name type="scientific">Marinitoga piezophila (strain DSM 14283 / JCM 11233 / KA3)</name>
    <dbReference type="NCBI Taxonomy" id="443254"/>
    <lineage>
        <taxon>Bacteria</taxon>
        <taxon>Thermotogati</taxon>
        <taxon>Thermotogota</taxon>
        <taxon>Thermotogae</taxon>
        <taxon>Petrotogales</taxon>
        <taxon>Petrotogaceae</taxon>
        <taxon>Marinitoga</taxon>
    </lineage>
</organism>